<dbReference type="InterPro" id="IPR026045">
    <property type="entry name" value="Ferric-bd"/>
</dbReference>
<name>A0A2A5CIP0_9GAMM</name>
<dbReference type="SUPFAM" id="SSF53850">
    <property type="entry name" value="Periplasmic binding protein-like II"/>
    <property type="match status" value="1"/>
</dbReference>
<dbReference type="Proteomes" id="UP000228987">
    <property type="component" value="Unassembled WGS sequence"/>
</dbReference>
<proteinExistence type="inferred from homology"/>
<dbReference type="GO" id="GO:0030288">
    <property type="term" value="C:outer membrane-bounded periplasmic space"/>
    <property type="evidence" value="ECO:0007669"/>
    <property type="project" value="TreeGrafter"/>
</dbReference>
<dbReference type="PIRSF" id="PIRSF002825">
    <property type="entry name" value="CfbpA"/>
    <property type="match status" value="1"/>
</dbReference>
<evidence type="ECO:0000256" key="3">
    <source>
        <dbReference type="PIRSR" id="PIRSR002825-1"/>
    </source>
</evidence>
<keyword evidence="3" id="KW-0408">Iron</keyword>
<comment type="caution">
    <text evidence="4">The sequence shown here is derived from an EMBL/GenBank/DDBJ whole genome shotgun (WGS) entry which is preliminary data.</text>
</comment>
<sequence>MLKRVLFIALSYLLLSACTEERQVVDSSGSEADASIENNLIITEPVIVYSSRQEYLIKPLFERFTEETGIEVQYQTGEEGPLIARLQAEGEATFADILYTVDAGNLWSAANRGLLASVDSAVLQQNIPEHLREPQGQWFGLSVRARTIVYAKDRVDPGELSTYAALTDSKWRGRLCLRTSKEVYNISLVATMIERLGEEATQSIVEGWVENLAAPVFSSDILVIEAIAAGQCDVGLVNSYYLGRKQVDDPNYPVALFWANQETSGVHVNISGAGVTRYAKNPQGAQLLLEWLSTEEPQMMFSEMNLEIPANLSVPSAEQVAAWGGFIQDSINVEAAGRLQAQAVMLMDRADYR</sequence>
<dbReference type="EMBL" id="NVWI01000001">
    <property type="protein sequence ID" value="PCJ43652.1"/>
    <property type="molecule type" value="Genomic_DNA"/>
</dbReference>
<organism evidence="4 5">
    <name type="scientific">SAR86 cluster bacterium</name>
    <dbReference type="NCBI Taxonomy" id="2030880"/>
    <lineage>
        <taxon>Bacteria</taxon>
        <taxon>Pseudomonadati</taxon>
        <taxon>Pseudomonadota</taxon>
        <taxon>Gammaproteobacteria</taxon>
        <taxon>SAR86 cluster</taxon>
    </lineage>
</organism>
<evidence type="ECO:0000256" key="2">
    <source>
        <dbReference type="ARBA" id="ARBA00022729"/>
    </source>
</evidence>
<gene>
    <name evidence="4" type="ORF">COA71_01910</name>
</gene>
<dbReference type="PANTHER" id="PTHR30006">
    <property type="entry name" value="THIAMINE-BINDING PERIPLASMIC PROTEIN-RELATED"/>
    <property type="match status" value="1"/>
</dbReference>
<dbReference type="Pfam" id="PF01547">
    <property type="entry name" value="SBP_bac_1"/>
    <property type="match status" value="1"/>
</dbReference>
<dbReference type="PANTHER" id="PTHR30006:SF15">
    <property type="entry name" value="IRON-UTILIZATION PERIPLASMIC PROTEIN"/>
    <property type="match status" value="1"/>
</dbReference>
<feature type="binding site" evidence="3">
    <location>
        <position position="240"/>
    </location>
    <ligand>
        <name>Fe cation</name>
        <dbReference type="ChEBI" id="CHEBI:24875"/>
    </ligand>
</feature>
<keyword evidence="3" id="KW-0479">Metal-binding</keyword>
<protein>
    <submittedName>
        <fullName evidence="4">Fe(3+) ABC transporter substrate-binding protein</fullName>
    </submittedName>
</protein>
<feature type="binding site" evidence="3">
    <location>
        <position position="241"/>
    </location>
    <ligand>
        <name>Fe cation</name>
        <dbReference type="ChEBI" id="CHEBI:24875"/>
    </ligand>
</feature>
<keyword evidence="2" id="KW-0732">Signal</keyword>
<dbReference type="AlphaFoldDB" id="A0A2A5CIP0"/>
<dbReference type="GO" id="GO:0046872">
    <property type="term" value="F:metal ion binding"/>
    <property type="evidence" value="ECO:0007669"/>
    <property type="project" value="UniProtKB-KW"/>
</dbReference>
<accession>A0A2A5CIP0</accession>
<comment type="similarity">
    <text evidence="1">Belongs to the bacterial solute-binding protein 1 family.</text>
</comment>
<dbReference type="PROSITE" id="PS51257">
    <property type="entry name" value="PROKAR_LIPOPROTEIN"/>
    <property type="match status" value="1"/>
</dbReference>
<reference evidence="5" key="1">
    <citation type="submission" date="2017-08" db="EMBL/GenBank/DDBJ databases">
        <title>A dynamic microbial community with high functional redundancy inhabits the cold, oxic subseafloor aquifer.</title>
        <authorList>
            <person name="Tully B.J."/>
            <person name="Wheat C.G."/>
            <person name="Glazer B.T."/>
            <person name="Huber J.A."/>
        </authorList>
    </citation>
    <scope>NUCLEOTIDE SEQUENCE [LARGE SCALE GENOMIC DNA]</scope>
</reference>
<evidence type="ECO:0000313" key="4">
    <source>
        <dbReference type="EMBL" id="PCJ43652.1"/>
    </source>
</evidence>
<dbReference type="Gene3D" id="3.40.190.10">
    <property type="entry name" value="Periplasmic binding protein-like II"/>
    <property type="match status" value="2"/>
</dbReference>
<dbReference type="InterPro" id="IPR006059">
    <property type="entry name" value="SBP"/>
</dbReference>
<evidence type="ECO:0000313" key="5">
    <source>
        <dbReference type="Proteomes" id="UP000228987"/>
    </source>
</evidence>
<evidence type="ECO:0000256" key="1">
    <source>
        <dbReference type="ARBA" id="ARBA00008520"/>
    </source>
</evidence>